<dbReference type="Proteomes" id="UP000770586">
    <property type="component" value="Unassembled WGS sequence"/>
</dbReference>
<evidence type="ECO:0000313" key="3">
    <source>
        <dbReference type="EMBL" id="MBP1901981.1"/>
    </source>
</evidence>
<proteinExistence type="predicted"/>
<name>A0A8J7UNL3_9EURY</name>
<feature type="transmembrane region" description="Helical" evidence="2">
    <location>
        <begin position="78"/>
        <end position="104"/>
    </location>
</feature>
<dbReference type="EMBL" id="JAGGKE010000006">
    <property type="protein sequence ID" value="MBP1901981.1"/>
    <property type="molecule type" value="Genomic_DNA"/>
</dbReference>
<organism evidence="3 4">
    <name type="scientific">Halorubrum trapanicum</name>
    <dbReference type="NCBI Taxonomy" id="29284"/>
    <lineage>
        <taxon>Archaea</taxon>
        <taxon>Methanobacteriati</taxon>
        <taxon>Methanobacteriota</taxon>
        <taxon>Stenosarchaea group</taxon>
        <taxon>Halobacteria</taxon>
        <taxon>Halobacteriales</taxon>
        <taxon>Haloferacaceae</taxon>
        <taxon>Halorubrum</taxon>
    </lineage>
</organism>
<keyword evidence="2" id="KW-0812">Transmembrane</keyword>
<evidence type="ECO:0000256" key="2">
    <source>
        <dbReference type="SAM" id="Phobius"/>
    </source>
</evidence>
<gene>
    <name evidence="3" type="ORF">J2744_001664</name>
</gene>
<keyword evidence="2" id="KW-0472">Membrane</keyword>
<sequence>MPTTKALLFGRRRDRAVGLVVGFAGVVTLALVAAFAAESADVTTASALTDRLLPLLVFYAPGPLAAAGAYARCGGPACLAVGVVPAVVLGGFVLLGTVVGVPGVNGGSPAIGDVTVSFAAIGVSSAFVGYCAGVTAVLGADLVGFGSGDEDGDIDDGDEADEDIDDGD</sequence>
<feature type="transmembrane region" description="Helical" evidence="2">
    <location>
        <begin position="52"/>
        <end position="71"/>
    </location>
</feature>
<evidence type="ECO:0000256" key="1">
    <source>
        <dbReference type="SAM" id="MobiDB-lite"/>
    </source>
</evidence>
<keyword evidence="4" id="KW-1185">Reference proteome</keyword>
<protein>
    <submittedName>
        <fullName evidence="3">Uncharacterized protein</fullName>
    </submittedName>
</protein>
<evidence type="ECO:0000313" key="4">
    <source>
        <dbReference type="Proteomes" id="UP000770586"/>
    </source>
</evidence>
<comment type="caution">
    <text evidence="3">The sequence shown here is derived from an EMBL/GenBank/DDBJ whole genome shotgun (WGS) entry which is preliminary data.</text>
</comment>
<feature type="region of interest" description="Disordered" evidence="1">
    <location>
        <begin position="149"/>
        <end position="168"/>
    </location>
</feature>
<feature type="transmembrane region" description="Helical" evidence="2">
    <location>
        <begin position="116"/>
        <end position="138"/>
    </location>
</feature>
<dbReference type="RefSeq" id="WP_209546543.1">
    <property type="nucleotide sequence ID" value="NZ_BAAADX010000002.1"/>
</dbReference>
<dbReference type="AlphaFoldDB" id="A0A8J7UNL3"/>
<keyword evidence="2" id="KW-1133">Transmembrane helix</keyword>
<accession>A0A8J7UNL3</accession>
<dbReference type="OrthoDB" id="331534at2157"/>
<reference evidence="3 4" key="1">
    <citation type="submission" date="2021-03" db="EMBL/GenBank/DDBJ databases">
        <title>Genomic Encyclopedia of Type Strains, Phase IV (KMG-IV): sequencing the most valuable type-strain genomes for metagenomic binning, comparative biology and taxonomic classification.</title>
        <authorList>
            <person name="Goeker M."/>
        </authorList>
    </citation>
    <scope>NUCLEOTIDE SEQUENCE [LARGE SCALE GENOMIC DNA]</scope>
    <source>
        <strain evidence="3 4">DSM 12287</strain>
    </source>
</reference>